<keyword evidence="3" id="KW-1185">Reference proteome</keyword>
<gene>
    <name evidence="2" type="ORF">LPLAT_LOCUS9825</name>
</gene>
<evidence type="ECO:0000313" key="2">
    <source>
        <dbReference type="EMBL" id="CAL1684142.1"/>
    </source>
</evidence>
<proteinExistence type="predicted"/>
<dbReference type="Proteomes" id="UP001497644">
    <property type="component" value="Chromosome 5"/>
</dbReference>
<organism evidence="2 3">
    <name type="scientific">Lasius platythorax</name>
    <dbReference type="NCBI Taxonomy" id="488582"/>
    <lineage>
        <taxon>Eukaryota</taxon>
        <taxon>Metazoa</taxon>
        <taxon>Ecdysozoa</taxon>
        <taxon>Arthropoda</taxon>
        <taxon>Hexapoda</taxon>
        <taxon>Insecta</taxon>
        <taxon>Pterygota</taxon>
        <taxon>Neoptera</taxon>
        <taxon>Endopterygota</taxon>
        <taxon>Hymenoptera</taxon>
        <taxon>Apocrita</taxon>
        <taxon>Aculeata</taxon>
        <taxon>Formicoidea</taxon>
        <taxon>Formicidae</taxon>
        <taxon>Formicinae</taxon>
        <taxon>Lasius</taxon>
        <taxon>Lasius</taxon>
    </lineage>
</organism>
<feature type="compositionally biased region" description="Low complexity" evidence="1">
    <location>
        <begin position="51"/>
        <end position="62"/>
    </location>
</feature>
<feature type="region of interest" description="Disordered" evidence="1">
    <location>
        <begin position="114"/>
        <end position="176"/>
    </location>
</feature>
<dbReference type="EMBL" id="OZ034828">
    <property type="protein sequence ID" value="CAL1684142.1"/>
    <property type="molecule type" value="Genomic_DNA"/>
</dbReference>
<dbReference type="AlphaFoldDB" id="A0AAV2NW00"/>
<feature type="compositionally biased region" description="Basic and acidic residues" evidence="1">
    <location>
        <begin position="140"/>
        <end position="158"/>
    </location>
</feature>
<sequence length="244" mass="26937">MVDVTTALPPNGGGSLIGRTRGALRSVRSALGGSGEYLQGLGNRIGSALSSSLEESELTTTPSSPPSSPQASPALKTEEQLGRRKLRLPRFGAGLSYEDYEAITRHKLERQVSANLSRTRKYPPGMTYEEIASSRSVSSKKQENRAEQEAISPDRDSQESIEPLQEQDIKATGPDPYEKLNYRAARAPTRYQTVVFRLGKCNSQSVWTVPMISSANLLNVLHLGTFSLKYRYLCIYSGHMYVEY</sequence>
<accession>A0AAV2NW00</accession>
<name>A0AAV2NW00_9HYME</name>
<reference evidence="2" key="1">
    <citation type="submission" date="2024-04" db="EMBL/GenBank/DDBJ databases">
        <authorList>
            <consortium name="Molecular Ecology Group"/>
        </authorList>
    </citation>
    <scope>NUCLEOTIDE SEQUENCE</scope>
</reference>
<feature type="region of interest" description="Disordered" evidence="1">
    <location>
        <begin position="51"/>
        <end position="87"/>
    </location>
</feature>
<evidence type="ECO:0000256" key="1">
    <source>
        <dbReference type="SAM" id="MobiDB-lite"/>
    </source>
</evidence>
<protein>
    <submittedName>
        <fullName evidence="2">Uncharacterized protein</fullName>
    </submittedName>
</protein>
<evidence type="ECO:0000313" key="3">
    <source>
        <dbReference type="Proteomes" id="UP001497644"/>
    </source>
</evidence>